<sequence length="112" mass="12906">MTRVLLLKSGLIDRSEVIEQSDSFLLCTFMDPGSKCKDFPIKMKHRKQKKKLEKWLQKKSTVTSVTNDDKRNDELSPWNIIDLMIASTTTQGTPLSKAIKEVDMYLSDELRV</sequence>
<organism evidence="1 2">
    <name type="scientific">Brenthis ino</name>
    <name type="common">lesser marbled fritillary</name>
    <dbReference type="NCBI Taxonomy" id="405034"/>
    <lineage>
        <taxon>Eukaryota</taxon>
        <taxon>Metazoa</taxon>
        <taxon>Ecdysozoa</taxon>
        <taxon>Arthropoda</taxon>
        <taxon>Hexapoda</taxon>
        <taxon>Insecta</taxon>
        <taxon>Pterygota</taxon>
        <taxon>Neoptera</taxon>
        <taxon>Endopterygota</taxon>
        <taxon>Lepidoptera</taxon>
        <taxon>Glossata</taxon>
        <taxon>Ditrysia</taxon>
        <taxon>Papilionoidea</taxon>
        <taxon>Nymphalidae</taxon>
        <taxon>Heliconiinae</taxon>
        <taxon>Argynnini</taxon>
        <taxon>Brenthis</taxon>
    </lineage>
</organism>
<dbReference type="AlphaFoldDB" id="A0A8J9UAC7"/>
<accession>A0A8J9UAC7</accession>
<feature type="non-terminal residue" evidence="1">
    <location>
        <position position="112"/>
    </location>
</feature>
<dbReference type="Proteomes" id="UP000838878">
    <property type="component" value="Chromosome 11"/>
</dbReference>
<proteinExistence type="predicted"/>
<reference evidence="1" key="1">
    <citation type="submission" date="2021-12" db="EMBL/GenBank/DDBJ databases">
        <authorList>
            <person name="Martin H S."/>
        </authorList>
    </citation>
    <scope>NUCLEOTIDE SEQUENCE</scope>
</reference>
<gene>
    <name evidence="1" type="ORF">BINO364_LOCUS3451</name>
</gene>
<keyword evidence="2" id="KW-1185">Reference proteome</keyword>
<evidence type="ECO:0000313" key="1">
    <source>
        <dbReference type="EMBL" id="CAH0716751.1"/>
    </source>
</evidence>
<dbReference type="OrthoDB" id="1607513at2759"/>
<evidence type="ECO:0000313" key="2">
    <source>
        <dbReference type="Proteomes" id="UP000838878"/>
    </source>
</evidence>
<protein>
    <submittedName>
        <fullName evidence="1">Uncharacterized protein</fullName>
    </submittedName>
</protein>
<dbReference type="EMBL" id="OV170231">
    <property type="protein sequence ID" value="CAH0716751.1"/>
    <property type="molecule type" value="Genomic_DNA"/>
</dbReference>
<name>A0A8J9UAC7_9NEOP</name>